<name>A0ABS4EZN3_9CLOT</name>
<gene>
    <name evidence="2" type="ORF">J2Z53_001043</name>
</gene>
<evidence type="ECO:0000313" key="3">
    <source>
        <dbReference type="Proteomes" id="UP000783390"/>
    </source>
</evidence>
<protein>
    <recommendedName>
        <fullName evidence="4">Membrane-spanning protein</fullName>
    </recommendedName>
</protein>
<keyword evidence="3" id="KW-1185">Reference proteome</keyword>
<accession>A0ABS4EZN3</accession>
<keyword evidence="1" id="KW-1133">Transmembrane helix</keyword>
<feature type="transmembrane region" description="Helical" evidence="1">
    <location>
        <begin position="164"/>
        <end position="182"/>
    </location>
</feature>
<evidence type="ECO:0000313" key="2">
    <source>
        <dbReference type="EMBL" id="MBP1889462.1"/>
    </source>
</evidence>
<feature type="transmembrane region" description="Helical" evidence="1">
    <location>
        <begin position="12"/>
        <end position="29"/>
    </location>
</feature>
<dbReference type="Proteomes" id="UP000783390">
    <property type="component" value="Unassembled WGS sequence"/>
</dbReference>
<feature type="transmembrane region" description="Helical" evidence="1">
    <location>
        <begin position="92"/>
        <end position="112"/>
    </location>
</feature>
<organism evidence="2 3">
    <name type="scientific">Clostridium moniliforme</name>
    <dbReference type="NCBI Taxonomy" id="39489"/>
    <lineage>
        <taxon>Bacteria</taxon>
        <taxon>Bacillati</taxon>
        <taxon>Bacillota</taxon>
        <taxon>Clostridia</taxon>
        <taxon>Eubacteriales</taxon>
        <taxon>Clostridiaceae</taxon>
        <taxon>Clostridium</taxon>
    </lineage>
</organism>
<comment type="caution">
    <text evidence="2">The sequence shown here is derived from an EMBL/GenBank/DDBJ whole genome shotgun (WGS) entry which is preliminary data.</text>
</comment>
<feature type="transmembrane region" description="Helical" evidence="1">
    <location>
        <begin position="124"/>
        <end position="144"/>
    </location>
</feature>
<dbReference type="RefSeq" id="WP_209796157.1">
    <property type="nucleotide sequence ID" value="NZ_JAGGJZ010000002.1"/>
</dbReference>
<reference evidence="2 3" key="1">
    <citation type="submission" date="2021-03" db="EMBL/GenBank/DDBJ databases">
        <title>Genomic Encyclopedia of Type Strains, Phase IV (KMG-IV): sequencing the most valuable type-strain genomes for metagenomic binning, comparative biology and taxonomic classification.</title>
        <authorList>
            <person name="Goeker M."/>
        </authorList>
    </citation>
    <scope>NUCLEOTIDE SEQUENCE [LARGE SCALE GENOMIC DNA]</scope>
    <source>
        <strain evidence="2 3">DSM 3984</strain>
    </source>
</reference>
<dbReference type="EMBL" id="JAGGJZ010000002">
    <property type="protein sequence ID" value="MBP1889462.1"/>
    <property type="molecule type" value="Genomic_DNA"/>
</dbReference>
<dbReference type="InterPro" id="IPR014509">
    <property type="entry name" value="YjdF-like"/>
</dbReference>
<dbReference type="Pfam" id="PF09997">
    <property type="entry name" value="DUF2238"/>
    <property type="match status" value="1"/>
</dbReference>
<feature type="transmembrane region" description="Helical" evidence="1">
    <location>
        <begin position="35"/>
        <end position="52"/>
    </location>
</feature>
<sequence length="202" mass="23416">MERNMTYDRVVTYLFLIVLAITTVWDIIYRGGEKIPRIILILVTLIILKLIFKHTFLKKSKVMYVAIEIFIFFSMYLANVLNFYAIELYDKVLHFASGFLIGIFGFVIYTYLFGGKNNKDIKPMAMVIFTIMFCIACAGAWEIWEFTTDSLFGLTAQNGLEDTMYDIIFGTLGGILMTIFIYRYSKGKKNKLLDKIISEIQE</sequence>
<keyword evidence="1" id="KW-0472">Membrane</keyword>
<evidence type="ECO:0000256" key="1">
    <source>
        <dbReference type="SAM" id="Phobius"/>
    </source>
</evidence>
<evidence type="ECO:0008006" key="4">
    <source>
        <dbReference type="Google" id="ProtNLM"/>
    </source>
</evidence>
<keyword evidence="1" id="KW-0812">Transmembrane</keyword>
<proteinExistence type="predicted"/>
<feature type="transmembrane region" description="Helical" evidence="1">
    <location>
        <begin position="64"/>
        <end position="86"/>
    </location>
</feature>